<protein>
    <submittedName>
        <fullName evidence="2">Nicotinamidase-related amidase</fullName>
    </submittedName>
</protein>
<proteinExistence type="predicted"/>
<sequence length="208" mass="22715">MKQIRNTNSDGARPEGSKTAFLVIDMQKAFVEPGAALRIAGAKATVPAIRRALDAARRAGARIWWVEREYAADGSDMEKPRRKALESLGISGVLAPGSTGLNSVEQPDGLRKEPGDRTIIKKRYSAFFGTDLDRQLREEGIETIVLLGTTTPNCIRSTCYDGISLNYDVVVLEPCCSSNTPEIQRSNMEDMERAGAVIIRLSDLSTVL</sequence>
<dbReference type="STRING" id="155865.SAMN05216515_10343"/>
<dbReference type="EMBL" id="FPBT01000003">
    <property type="protein sequence ID" value="SFU37880.1"/>
    <property type="molecule type" value="Genomic_DNA"/>
</dbReference>
<dbReference type="Pfam" id="PF00857">
    <property type="entry name" value="Isochorismatase"/>
    <property type="match status" value="1"/>
</dbReference>
<dbReference type="InterPro" id="IPR036380">
    <property type="entry name" value="Isochorismatase-like_sf"/>
</dbReference>
<organism evidence="2 3">
    <name type="scientific">Eubacterium pyruvativorans</name>
    <dbReference type="NCBI Taxonomy" id="155865"/>
    <lineage>
        <taxon>Bacteria</taxon>
        <taxon>Bacillati</taxon>
        <taxon>Bacillota</taxon>
        <taxon>Clostridia</taxon>
        <taxon>Eubacteriales</taxon>
        <taxon>Eubacteriaceae</taxon>
        <taxon>Eubacterium</taxon>
    </lineage>
</organism>
<reference evidence="2 3" key="1">
    <citation type="submission" date="2016-10" db="EMBL/GenBank/DDBJ databases">
        <authorList>
            <person name="de Groot N.N."/>
        </authorList>
    </citation>
    <scope>NUCLEOTIDE SEQUENCE [LARGE SCALE GENOMIC DNA]</scope>
    <source>
        <strain evidence="2 3">KHGC13</strain>
    </source>
</reference>
<dbReference type="Proteomes" id="UP000198817">
    <property type="component" value="Unassembled WGS sequence"/>
</dbReference>
<keyword evidence="3" id="KW-1185">Reference proteome</keyword>
<evidence type="ECO:0000313" key="3">
    <source>
        <dbReference type="Proteomes" id="UP000198817"/>
    </source>
</evidence>
<evidence type="ECO:0000259" key="1">
    <source>
        <dbReference type="Pfam" id="PF00857"/>
    </source>
</evidence>
<gene>
    <name evidence="2" type="ORF">SAMN05216508_10343</name>
</gene>
<dbReference type="SUPFAM" id="SSF52499">
    <property type="entry name" value="Isochorismatase-like hydrolases"/>
    <property type="match status" value="1"/>
</dbReference>
<dbReference type="InterPro" id="IPR000868">
    <property type="entry name" value="Isochorismatase-like_dom"/>
</dbReference>
<feature type="domain" description="Isochorismatase-like" evidence="1">
    <location>
        <begin position="19"/>
        <end position="200"/>
    </location>
</feature>
<name>A0A1I7FNY6_9FIRM</name>
<dbReference type="Gene3D" id="3.40.50.850">
    <property type="entry name" value="Isochorismatase-like"/>
    <property type="match status" value="1"/>
</dbReference>
<dbReference type="CDD" id="cd00431">
    <property type="entry name" value="cysteine_hydrolases"/>
    <property type="match status" value="1"/>
</dbReference>
<evidence type="ECO:0000313" key="2">
    <source>
        <dbReference type="EMBL" id="SFU37880.1"/>
    </source>
</evidence>
<dbReference type="RefSeq" id="WP_090470055.1">
    <property type="nucleotide sequence ID" value="NZ_CACWQI010000055.1"/>
</dbReference>
<dbReference type="AlphaFoldDB" id="A0A1I7FNY6"/>
<dbReference type="PANTHER" id="PTHR47044">
    <property type="entry name" value="OS02G0276400 PROTEIN"/>
    <property type="match status" value="1"/>
</dbReference>
<accession>A0A1I7FNY6</accession>
<dbReference type="OrthoDB" id="9785724at2"/>